<reference evidence="2" key="1">
    <citation type="submission" date="2022-03" db="EMBL/GenBank/DDBJ databases">
        <authorList>
            <person name="Tunstrom K."/>
        </authorList>
    </citation>
    <scope>NUCLEOTIDE SEQUENCE</scope>
</reference>
<protein>
    <recommendedName>
        <fullName evidence="4">ATP-dependent DNA helicase</fullName>
    </recommendedName>
</protein>
<dbReference type="AlphaFoldDB" id="A0AAU9U0U5"/>
<dbReference type="InterPro" id="IPR051055">
    <property type="entry name" value="PIF1_helicase"/>
</dbReference>
<comment type="caution">
    <text evidence="2">The sequence shown here is derived from an EMBL/GenBank/DDBJ whole genome shotgun (WGS) entry which is preliminary data.</text>
</comment>
<evidence type="ECO:0000313" key="2">
    <source>
        <dbReference type="EMBL" id="CAH2091596.1"/>
    </source>
</evidence>
<evidence type="ECO:0008006" key="4">
    <source>
        <dbReference type="Google" id="ProtNLM"/>
    </source>
</evidence>
<feature type="region of interest" description="Disordered" evidence="1">
    <location>
        <begin position="1"/>
        <end position="26"/>
    </location>
</feature>
<dbReference type="SUPFAM" id="SSF52540">
    <property type="entry name" value="P-loop containing nucleoside triphosphate hydrolases"/>
    <property type="match status" value="1"/>
</dbReference>
<dbReference type="InterPro" id="IPR027417">
    <property type="entry name" value="P-loop_NTPase"/>
</dbReference>
<keyword evidence="3" id="KW-1185">Reference proteome</keyword>
<dbReference type="EMBL" id="CAKOGL010000011">
    <property type="protein sequence ID" value="CAH2091596.1"/>
    <property type="molecule type" value="Genomic_DNA"/>
</dbReference>
<dbReference type="PANTHER" id="PTHR47642">
    <property type="entry name" value="ATP-DEPENDENT DNA HELICASE"/>
    <property type="match status" value="1"/>
</dbReference>
<organism evidence="2 3">
    <name type="scientific">Euphydryas editha</name>
    <name type="common">Edith's checkerspot</name>
    <dbReference type="NCBI Taxonomy" id="104508"/>
    <lineage>
        <taxon>Eukaryota</taxon>
        <taxon>Metazoa</taxon>
        <taxon>Ecdysozoa</taxon>
        <taxon>Arthropoda</taxon>
        <taxon>Hexapoda</taxon>
        <taxon>Insecta</taxon>
        <taxon>Pterygota</taxon>
        <taxon>Neoptera</taxon>
        <taxon>Endopterygota</taxon>
        <taxon>Lepidoptera</taxon>
        <taxon>Glossata</taxon>
        <taxon>Ditrysia</taxon>
        <taxon>Papilionoidea</taxon>
        <taxon>Nymphalidae</taxon>
        <taxon>Nymphalinae</taxon>
        <taxon>Euphydryas</taxon>
    </lineage>
</organism>
<dbReference type="PANTHER" id="PTHR47642:SF5">
    <property type="entry name" value="ATP-DEPENDENT DNA HELICASE"/>
    <property type="match status" value="1"/>
</dbReference>
<feature type="compositionally biased region" description="Basic residues" evidence="1">
    <location>
        <begin position="9"/>
        <end position="26"/>
    </location>
</feature>
<accession>A0AAU9U0U5</accession>
<evidence type="ECO:0000313" key="3">
    <source>
        <dbReference type="Proteomes" id="UP001153954"/>
    </source>
</evidence>
<dbReference type="Proteomes" id="UP001153954">
    <property type="component" value="Unassembled WGS sequence"/>
</dbReference>
<proteinExistence type="predicted"/>
<name>A0AAU9U0U5_EUPED</name>
<sequence>MGKTGTTTQRKRKLEKKKVQKARKTCHRTGELPKELQILVGAKVMLRYNVNVSKGLVNSDIGHITEIIWPCFRRAQMYDIDISSVRIDFSKDAVRIIQPKTVRFPAKYSHGTAERRMLSILLCWPCMVHKMQKSTVDLAVVYLGSKLFAAGQAYVALSTVKSFEGLVIEELDCT</sequence>
<gene>
    <name evidence="2" type="ORF">EEDITHA_LOCUS7450</name>
</gene>
<evidence type="ECO:0000256" key="1">
    <source>
        <dbReference type="SAM" id="MobiDB-lite"/>
    </source>
</evidence>